<dbReference type="Gene3D" id="1.10.357.10">
    <property type="entry name" value="Tetracycline Repressor, domain 2"/>
    <property type="match status" value="1"/>
</dbReference>
<evidence type="ECO:0000256" key="6">
    <source>
        <dbReference type="SAM" id="MobiDB-lite"/>
    </source>
</evidence>
<evidence type="ECO:0000313" key="9">
    <source>
        <dbReference type="Proteomes" id="UP001500974"/>
    </source>
</evidence>
<dbReference type="EMBL" id="BAAAON010000003">
    <property type="protein sequence ID" value="GAA2177294.1"/>
    <property type="molecule type" value="Genomic_DNA"/>
</dbReference>
<sequence>MADRKGDEMSEASTNAGTRRRPLTRERVVQAAIAHADAAGLEGLTMRHVAKTLNVAPMALYRHISHRDDLIDAMIDIVFGEIPVPPVQGEWKTAMRERALSLRDALARHRWAIGLMESRRRPGAANLRHHDAVIGNLRGAGFDMAMVAHAYSLLDGYIYGFALTKMSMPIDTPAEFEAMAQDMFEPFPANEYPNLAAFVTDHVLQPGYDFAEEFEYGLDVILDGLERALS</sequence>
<dbReference type="SUPFAM" id="SSF48498">
    <property type="entry name" value="Tetracyclin repressor-like, C-terminal domain"/>
    <property type="match status" value="1"/>
</dbReference>
<name>A0ABN3B0X2_9MICC</name>
<dbReference type="PANTHER" id="PTHR30055:SF151">
    <property type="entry name" value="TRANSCRIPTIONAL REGULATORY PROTEIN"/>
    <property type="match status" value="1"/>
</dbReference>
<evidence type="ECO:0000256" key="2">
    <source>
        <dbReference type="ARBA" id="ARBA00023015"/>
    </source>
</evidence>
<dbReference type="PRINTS" id="PR00400">
    <property type="entry name" value="TETREPRESSOR"/>
</dbReference>
<dbReference type="InterPro" id="IPR050109">
    <property type="entry name" value="HTH-type_TetR-like_transc_reg"/>
</dbReference>
<dbReference type="InterPro" id="IPR003012">
    <property type="entry name" value="Tet_transcr_reg_TetR"/>
</dbReference>
<keyword evidence="1" id="KW-0678">Repressor</keyword>
<keyword evidence="2" id="KW-0805">Transcription regulation</keyword>
<proteinExistence type="predicted"/>
<dbReference type="InterPro" id="IPR004111">
    <property type="entry name" value="Repressor_TetR_C"/>
</dbReference>
<evidence type="ECO:0000256" key="1">
    <source>
        <dbReference type="ARBA" id="ARBA00022491"/>
    </source>
</evidence>
<evidence type="ECO:0000256" key="3">
    <source>
        <dbReference type="ARBA" id="ARBA00023125"/>
    </source>
</evidence>
<feature type="DNA-binding region" description="H-T-H motif" evidence="5">
    <location>
        <begin position="45"/>
        <end position="64"/>
    </location>
</feature>
<keyword evidence="4" id="KW-0804">Transcription</keyword>
<keyword evidence="9" id="KW-1185">Reference proteome</keyword>
<feature type="domain" description="HTH tetR-type" evidence="7">
    <location>
        <begin position="22"/>
        <end position="82"/>
    </location>
</feature>
<evidence type="ECO:0000259" key="7">
    <source>
        <dbReference type="PROSITE" id="PS50977"/>
    </source>
</evidence>
<dbReference type="Proteomes" id="UP001500974">
    <property type="component" value="Unassembled WGS sequence"/>
</dbReference>
<dbReference type="Pfam" id="PF02909">
    <property type="entry name" value="TetR_C_1"/>
    <property type="match status" value="1"/>
</dbReference>
<dbReference type="InterPro" id="IPR036271">
    <property type="entry name" value="Tet_transcr_reg_TetR-rel_C_sf"/>
</dbReference>
<feature type="region of interest" description="Disordered" evidence="6">
    <location>
        <begin position="1"/>
        <end position="24"/>
    </location>
</feature>
<protein>
    <submittedName>
        <fullName evidence="8">TetR/AcrR family transcriptional regulator C-terminal domain-containing protein</fullName>
    </submittedName>
</protein>
<gene>
    <name evidence="8" type="ORF">GCM10009784_27370</name>
</gene>
<comment type="caution">
    <text evidence="8">The sequence shown here is derived from an EMBL/GenBank/DDBJ whole genome shotgun (WGS) entry which is preliminary data.</text>
</comment>
<evidence type="ECO:0000256" key="4">
    <source>
        <dbReference type="ARBA" id="ARBA00023163"/>
    </source>
</evidence>
<dbReference type="PANTHER" id="PTHR30055">
    <property type="entry name" value="HTH-TYPE TRANSCRIPTIONAL REGULATOR RUTR"/>
    <property type="match status" value="1"/>
</dbReference>
<dbReference type="InterPro" id="IPR001647">
    <property type="entry name" value="HTH_TetR"/>
</dbReference>
<dbReference type="Gene3D" id="1.10.10.60">
    <property type="entry name" value="Homeodomain-like"/>
    <property type="match status" value="1"/>
</dbReference>
<evidence type="ECO:0000313" key="8">
    <source>
        <dbReference type="EMBL" id="GAA2177294.1"/>
    </source>
</evidence>
<dbReference type="SUPFAM" id="SSF46689">
    <property type="entry name" value="Homeodomain-like"/>
    <property type="match status" value="1"/>
</dbReference>
<evidence type="ECO:0000256" key="5">
    <source>
        <dbReference type="PROSITE-ProRule" id="PRU00335"/>
    </source>
</evidence>
<reference evidence="8 9" key="1">
    <citation type="journal article" date="2019" name="Int. J. Syst. Evol. Microbiol.">
        <title>The Global Catalogue of Microorganisms (GCM) 10K type strain sequencing project: providing services to taxonomists for standard genome sequencing and annotation.</title>
        <authorList>
            <consortium name="The Broad Institute Genomics Platform"/>
            <consortium name="The Broad Institute Genome Sequencing Center for Infectious Disease"/>
            <person name="Wu L."/>
            <person name="Ma J."/>
        </authorList>
    </citation>
    <scope>NUCLEOTIDE SEQUENCE [LARGE SCALE GENOMIC DNA]</scope>
    <source>
        <strain evidence="8 9">JCM 14917</strain>
    </source>
</reference>
<dbReference type="PROSITE" id="PS50977">
    <property type="entry name" value="HTH_TETR_2"/>
    <property type="match status" value="1"/>
</dbReference>
<organism evidence="8 9">
    <name type="scientific">Arthrobacter parietis</name>
    <dbReference type="NCBI Taxonomy" id="271434"/>
    <lineage>
        <taxon>Bacteria</taxon>
        <taxon>Bacillati</taxon>
        <taxon>Actinomycetota</taxon>
        <taxon>Actinomycetes</taxon>
        <taxon>Micrococcales</taxon>
        <taxon>Micrococcaceae</taxon>
        <taxon>Arthrobacter</taxon>
    </lineage>
</organism>
<accession>A0ABN3B0X2</accession>
<dbReference type="InterPro" id="IPR009057">
    <property type="entry name" value="Homeodomain-like_sf"/>
</dbReference>
<keyword evidence="3 5" id="KW-0238">DNA-binding</keyword>